<evidence type="ECO:0000256" key="5">
    <source>
        <dbReference type="ARBA" id="ARBA00023295"/>
    </source>
</evidence>
<keyword evidence="10" id="KW-1185">Reference proteome</keyword>
<dbReference type="GO" id="GO:0008061">
    <property type="term" value="F:chitin binding"/>
    <property type="evidence" value="ECO:0007669"/>
    <property type="project" value="InterPro"/>
</dbReference>
<dbReference type="Pfam" id="PF17957">
    <property type="entry name" value="Big_7"/>
    <property type="match status" value="4"/>
</dbReference>
<dbReference type="PROSITE" id="PS01095">
    <property type="entry name" value="GH18_1"/>
    <property type="match status" value="1"/>
</dbReference>
<dbReference type="GO" id="GO:0005975">
    <property type="term" value="P:carbohydrate metabolic process"/>
    <property type="evidence" value="ECO:0007669"/>
    <property type="project" value="InterPro"/>
</dbReference>
<dbReference type="InterPro" id="IPR013783">
    <property type="entry name" value="Ig-like_fold"/>
</dbReference>
<dbReference type="InterPro" id="IPR036573">
    <property type="entry name" value="CBM_sf_5/12"/>
</dbReference>
<keyword evidence="7" id="KW-0732">Signal</keyword>
<keyword evidence="3 6" id="KW-0378">Hydrolase</keyword>
<gene>
    <name evidence="9" type="ORF">C9J12_07845</name>
</gene>
<dbReference type="InterPro" id="IPR050542">
    <property type="entry name" value="Glycosyl_Hydrlase18_Chitinase"/>
</dbReference>
<reference evidence="9 10" key="1">
    <citation type="submission" date="2018-01" db="EMBL/GenBank/DDBJ databases">
        <title>Whole genome sequencing of Histamine producing bacteria.</title>
        <authorList>
            <person name="Butler K."/>
        </authorList>
    </citation>
    <scope>NUCLEOTIDE SEQUENCE [LARGE SCALE GENOMIC DNA]</scope>
    <source>
        <strain evidence="9 10">JCM 12947</strain>
    </source>
</reference>
<dbReference type="Gene3D" id="2.10.10.20">
    <property type="entry name" value="Carbohydrate-binding module superfamily 5/12"/>
    <property type="match status" value="1"/>
</dbReference>
<dbReference type="InterPro" id="IPR001223">
    <property type="entry name" value="Glyco_hydro18_cat"/>
</dbReference>
<dbReference type="SMART" id="SM00495">
    <property type="entry name" value="ChtBD3"/>
    <property type="match status" value="2"/>
</dbReference>
<evidence type="ECO:0000313" key="10">
    <source>
        <dbReference type="Proteomes" id="UP000240987"/>
    </source>
</evidence>
<dbReference type="OrthoDB" id="315328at2"/>
<feature type="domain" description="GH18" evidence="8">
    <location>
        <begin position="524"/>
        <end position="847"/>
    </location>
</feature>
<evidence type="ECO:0000256" key="6">
    <source>
        <dbReference type="RuleBase" id="RU000489"/>
    </source>
</evidence>
<protein>
    <recommendedName>
        <fullName evidence="2">chitinase</fullName>
        <ecNumber evidence="2">3.2.1.14</ecNumber>
    </recommendedName>
</protein>
<dbReference type="CDD" id="cd12215">
    <property type="entry name" value="ChiC_BD"/>
    <property type="match status" value="1"/>
</dbReference>
<name>A0A2T3JK58_9GAMM</name>
<proteinExistence type="inferred from homology"/>
<dbReference type="Gene3D" id="3.20.20.80">
    <property type="entry name" value="Glycosidases"/>
    <property type="match status" value="1"/>
</dbReference>
<dbReference type="EMBL" id="PYMJ01000006">
    <property type="protein sequence ID" value="PSU49395.1"/>
    <property type="molecule type" value="Genomic_DNA"/>
</dbReference>
<evidence type="ECO:0000256" key="1">
    <source>
        <dbReference type="ARBA" id="ARBA00009121"/>
    </source>
</evidence>
<dbReference type="PROSITE" id="PS51910">
    <property type="entry name" value="GH18_2"/>
    <property type="match status" value="1"/>
</dbReference>
<dbReference type="PANTHER" id="PTHR45708:SF49">
    <property type="entry name" value="ENDOCHITINASE"/>
    <property type="match status" value="1"/>
</dbReference>
<dbReference type="Gene3D" id="2.60.40.10">
    <property type="entry name" value="Immunoglobulins"/>
    <property type="match status" value="4"/>
</dbReference>
<keyword evidence="5 6" id="KW-0326">Glycosidase</keyword>
<dbReference type="Pfam" id="PF00704">
    <property type="entry name" value="Glyco_hydro_18"/>
    <property type="match status" value="1"/>
</dbReference>
<sequence length="847" mass="88826">MKKSLITCSLIASFSVMGQAYAVDCSQLASWEQDTAYNGGTKIQSSAIAYQANWWSQGNDPANHSGPGQEWTNIGNCSGNPGNQPPIVTVTSPLNNAQFTANDVVVLTATASDLDGSVDNVEFLLGTQSLGTVSVSPYTLDWVSVVGNYNIEARVTDNQGASTSHNVAISIVSATNNLPPAVSLTSPTPSSQITAGDSVSVTANASDEDGSISQIDFYVNDLLIGSDNSTPYEYSWTAIEGVKTFKAKATDNENATTFSEVITVAIAGGSVGGGCAGVSAYTAGNSYGTGDTVQNLNNKYRCEIAGWCSSDSSWAYEPGNGLYWTDAWSDLGICAIVPEVNITSPADNSIVLAGSDVEIQATATDADGTINQVHFFAGNTDLGIDTTAPYSLNWLAVELGETSLKAIATDNEGNSAESSILVSVSDQALVTSLTSPTSGTTVSLGKAFNLSATASSLNSAIQQVDFLVNGNVVATDTTQPYSANWTAGSAGSYTVTALVTDTQGSTALSTAATVKVVEQSATKHQLIGYWHNFVNGAGCPIRLRDISPAWDIIDIAFADNDRNSNGTVHFNLYAGDIHSTCPALSPELFKQDIRELQAQGKVIVLSLGGAEGTITLNNGTDEANFVSSLTSIILEWGFDGLDIDLESGSNLLHGTQIQARLPLALKQIETNIGGDMYLTMAPEHPYVQGGMIAYSGIWGAYIPIIDQLRDMLNLLHVQLYNNGGLANPYTSGIAPEGSVDMMVASSRMLVEGFELANGTMFQPLRDDQVAIGLPSGPSSANSGQAPTQNIVNALDCLTLGTSCGTISPTKLYPNFGGVMTWSINWDEHDGYNFSGPVGDKLKAMNGK</sequence>
<dbReference type="GO" id="GO:0030246">
    <property type="term" value="F:carbohydrate binding"/>
    <property type="evidence" value="ECO:0007669"/>
    <property type="project" value="InterPro"/>
</dbReference>
<dbReference type="AlphaFoldDB" id="A0A2T3JK58"/>
<accession>A0A2T3JK58</accession>
<comment type="similarity">
    <text evidence="1">Belongs to the glycosyl hydrolase 18 family. Chitinase class II subfamily.</text>
</comment>
<dbReference type="RefSeq" id="WP_107242189.1">
    <property type="nucleotide sequence ID" value="NZ_PYMJ01000006.1"/>
</dbReference>
<dbReference type="EC" id="3.2.1.14" evidence="2"/>
<dbReference type="InterPro" id="IPR001579">
    <property type="entry name" value="Glyco_hydro_18_chit_AS"/>
</dbReference>
<dbReference type="SUPFAM" id="SSF51055">
    <property type="entry name" value="Carbohydrate binding domain"/>
    <property type="match status" value="1"/>
</dbReference>
<comment type="caution">
    <text evidence="9">The sequence shown here is derived from an EMBL/GenBank/DDBJ whole genome shotgun (WGS) entry which is preliminary data.</text>
</comment>
<evidence type="ECO:0000259" key="8">
    <source>
        <dbReference type="PROSITE" id="PS51910"/>
    </source>
</evidence>
<feature type="signal peptide" evidence="7">
    <location>
        <begin position="1"/>
        <end position="22"/>
    </location>
</feature>
<dbReference type="InterPro" id="IPR017853">
    <property type="entry name" value="GH"/>
</dbReference>
<dbReference type="Proteomes" id="UP000240987">
    <property type="component" value="Unassembled WGS sequence"/>
</dbReference>
<dbReference type="GO" id="GO:0005576">
    <property type="term" value="C:extracellular region"/>
    <property type="evidence" value="ECO:0007669"/>
    <property type="project" value="InterPro"/>
</dbReference>
<evidence type="ECO:0000256" key="2">
    <source>
        <dbReference type="ARBA" id="ARBA00012729"/>
    </source>
</evidence>
<dbReference type="InterPro" id="IPR011583">
    <property type="entry name" value="Chitinase_II/V-like_cat"/>
</dbReference>
<organism evidence="9 10">
    <name type="scientific">Photobacterium frigidiphilum</name>
    <dbReference type="NCBI Taxonomy" id="264736"/>
    <lineage>
        <taxon>Bacteria</taxon>
        <taxon>Pseudomonadati</taxon>
        <taxon>Pseudomonadota</taxon>
        <taxon>Gammaproteobacteria</taxon>
        <taxon>Vibrionales</taxon>
        <taxon>Vibrionaceae</taxon>
        <taxon>Photobacterium</taxon>
    </lineage>
</organism>
<evidence type="ECO:0000256" key="7">
    <source>
        <dbReference type="SAM" id="SignalP"/>
    </source>
</evidence>
<dbReference type="SUPFAM" id="SSF51445">
    <property type="entry name" value="(Trans)glycosidases"/>
    <property type="match status" value="1"/>
</dbReference>
<keyword evidence="4" id="KW-0119">Carbohydrate metabolism</keyword>
<feature type="chain" id="PRO_5015628743" description="chitinase" evidence="7">
    <location>
        <begin position="23"/>
        <end position="847"/>
    </location>
</feature>
<dbReference type="PANTHER" id="PTHR45708">
    <property type="entry name" value="ENDOCHITINASE"/>
    <property type="match status" value="1"/>
</dbReference>
<dbReference type="CDD" id="cd02871">
    <property type="entry name" value="GH18_chitinase_D-like"/>
    <property type="match status" value="1"/>
</dbReference>
<evidence type="ECO:0000256" key="4">
    <source>
        <dbReference type="ARBA" id="ARBA00023277"/>
    </source>
</evidence>
<dbReference type="GO" id="GO:0008843">
    <property type="term" value="F:endochitinase activity"/>
    <property type="evidence" value="ECO:0007669"/>
    <property type="project" value="UniProtKB-EC"/>
</dbReference>
<dbReference type="InterPro" id="IPR003610">
    <property type="entry name" value="CBM5/12"/>
</dbReference>
<dbReference type="SMART" id="SM00636">
    <property type="entry name" value="Glyco_18"/>
    <property type="match status" value="1"/>
</dbReference>
<evidence type="ECO:0000256" key="3">
    <source>
        <dbReference type="ARBA" id="ARBA00022801"/>
    </source>
</evidence>
<evidence type="ECO:0000313" key="9">
    <source>
        <dbReference type="EMBL" id="PSU49395.1"/>
    </source>
</evidence>